<feature type="transmembrane region" description="Helical" evidence="7">
    <location>
        <begin position="275"/>
        <end position="300"/>
    </location>
</feature>
<feature type="transmembrane region" description="Helical" evidence="7">
    <location>
        <begin position="127"/>
        <end position="152"/>
    </location>
</feature>
<reference evidence="9" key="1">
    <citation type="submission" date="2018-02" db="EMBL/GenBank/DDBJ databases">
        <title>Genome sequencing of Solimonas sp. HR-BB.</title>
        <authorList>
            <person name="Lee Y."/>
            <person name="Jeon C.O."/>
        </authorList>
    </citation>
    <scope>NUCLEOTIDE SEQUENCE [LARGE SCALE GENOMIC DNA]</scope>
    <source>
        <strain evidence="9">HR-U</strain>
    </source>
</reference>
<feature type="transmembrane region" description="Helical" evidence="7">
    <location>
        <begin position="87"/>
        <end position="106"/>
    </location>
</feature>
<feature type="transmembrane region" description="Helical" evidence="7">
    <location>
        <begin position="12"/>
        <end position="28"/>
    </location>
</feature>
<evidence type="ECO:0000256" key="1">
    <source>
        <dbReference type="ARBA" id="ARBA00004141"/>
    </source>
</evidence>
<dbReference type="GO" id="GO:0005412">
    <property type="term" value="F:D-glucose:sodium symporter activity"/>
    <property type="evidence" value="ECO:0007669"/>
    <property type="project" value="TreeGrafter"/>
</dbReference>
<dbReference type="GO" id="GO:0005886">
    <property type="term" value="C:plasma membrane"/>
    <property type="evidence" value="ECO:0007669"/>
    <property type="project" value="TreeGrafter"/>
</dbReference>
<feature type="transmembrane region" description="Helical" evidence="7">
    <location>
        <begin position="320"/>
        <end position="349"/>
    </location>
</feature>
<keyword evidence="9" id="KW-1185">Reference proteome</keyword>
<dbReference type="PANTHER" id="PTHR11819:SF195">
    <property type="entry name" value="SODIUM_GLUCOSE COTRANSPORTER 4"/>
    <property type="match status" value="1"/>
</dbReference>
<proteinExistence type="inferred from homology"/>
<keyword evidence="5 7" id="KW-0472">Membrane</keyword>
<dbReference type="PANTHER" id="PTHR11819">
    <property type="entry name" value="SOLUTE CARRIER FAMILY 5"/>
    <property type="match status" value="1"/>
</dbReference>
<comment type="caution">
    <text evidence="8">The sequence shown here is derived from an EMBL/GenBank/DDBJ whole genome shotgun (WGS) entry which is preliminary data.</text>
</comment>
<dbReference type="InterPro" id="IPR001734">
    <property type="entry name" value="Na/solute_symporter"/>
</dbReference>
<feature type="transmembrane region" description="Helical" evidence="7">
    <location>
        <begin position="188"/>
        <end position="206"/>
    </location>
</feature>
<evidence type="ECO:0000256" key="4">
    <source>
        <dbReference type="ARBA" id="ARBA00022989"/>
    </source>
</evidence>
<dbReference type="Proteomes" id="UP000239590">
    <property type="component" value="Unassembled WGS sequence"/>
</dbReference>
<evidence type="ECO:0000256" key="7">
    <source>
        <dbReference type="SAM" id="Phobius"/>
    </source>
</evidence>
<feature type="transmembrane region" description="Helical" evidence="7">
    <location>
        <begin position="49"/>
        <end position="75"/>
    </location>
</feature>
<feature type="transmembrane region" description="Helical" evidence="7">
    <location>
        <begin position="463"/>
        <end position="485"/>
    </location>
</feature>
<evidence type="ECO:0000313" key="9">
    <source>
        <dbReference type="Proteomes" id="UP000239590"/>
    </source>
</evidence>
<dbReference type="EMBL" id="PTRA01000001">
    <property type="protein sequence ID" value="PQA59077.1"/>
    <property type="molecule type" value="Genomic_DNA"/>
</dbReference>
<dbReference type="NCBIfam" id="TIGR00813">
    <property type="entry name" value="sss"/>
    <property type="match status" value="1"/>
</dbReference>
<dbReference type="InterPro" id="IPR038377">
    <property type="entry name" value="Na/Glc_symporter_sf"/>
</dbReference>
<evidence type="ECO:0000256" key="6">
    <source>
        <dbReference type="RuleBase" id="RU362091"/>
    </source>
</evidence>
<evidence type="ECO:0000256" key="5">
    <source>
        <dbReference type="ARBA" id="ARBA00023136"/>
    </source>
</evidence>
<dbReference type="RefSeq" id="WP_104710291.1">
    <property type="nucleotide sequence ID" value="NZ_PTRA01000001.1"/>
</dbReference>
<dbReference type="Gene3D" id="1.20.1730.10">
    <property type="entry name" value="Sodium/glucose cotransporter"/>
    <property type="match status" value="1"/>
</dbReference>
<feature type="transmembrane region" description="Helical" evidence="7">
    <location>
        <begin position="235"/>
        <end position="254"/>
    </location>
</feature>
<dbReference type="PROSITE" id="PS50283">
    <property type="entry name" value="NA_SOLUT_SYMP_3"/>
    <property type="match status" value="1"/>
</dbReference>
<accession>A0A2S7IMX6</accession>
<feature type="transmembrane region" description="Helical" evidence="7">
    <location>
        <begin position="370"/>
        <end position="389"/>
    </location>
</feature>
<evidence type="ECO:0000256" key="3">
    <source>
        <dbReference type="ARBA" id="ARBA00022692"/>
    </source>
</evidence>
<gene>
    <name evidence="8" type="ORF">C5O19_05325</name>
</gene>
<evidence type="ECO:0000313" key="8">
    <source>
        <dbReference type="EMBL" id="PQA59077.1"/>
    </source>
</evidence>
<sequence>MNNIIDRLTLLDYGIVAAYILILAFIGFRASVSKKSVDEETLFLANKSLGWASIGFNMWGTNVGPSMLLAFASIGYSTGIVAINFDWYAFVFLFLLAIVFAPKYLAANVSTMPEFMGQRYGESTQTILAWYALIKILISWLSLGLFAGGFLVRQILGLPMGPSVVVLVAFAGLFAYTGGLKAIARVNVFQMLLLIGVSLTLTLLGIQKVGGLEAVYAKAPADYWSLIHPADDPKYPWYAILLGYPVAAIAFFCTDQAMVQSVLGARNLEQGQLGVNFIGWLKILSLPLFILPGILCYILFPNLKDPAEAYMTMVTNLFPPGLNGLVIVVLIAVLVGTIGSSLNSLSTVFTMDVYARKINPSATNKDLIRVGRLTVIAGCLFAVGMALAIDSIKGLNLFDVFQSVLGFIAPPLAVVFLLTVFWKRTTRWAVNTVLSAGSVVSLGVGIVYLWVLPPDRYDFWPHYLLLSFLIFVSLLVLAMLISVLDRNPTVYQVNTTQVVVKPTPKVWAAWIALMITMLTLYLLFR</sequence>
<feature type="transmembrane region" description="Helical" evidence="7">
    <location>
        <begin position="158"/>
        <end position="176"/>
    </location>
</feature>
<feature type="transmembrane region" description="Helical" evidence="7">
    <location>
        <begin position="428"/>
        <end position="451"/>
    </location>
</feature>
<organism evidence="8 9">
    <name type="scientific">Siphonobacter curvatus</name>
    <dbReference type="NCBI Taxonomy" id="2094562"/>
    <lineage>
        <taxon>Bacteria</taxon>
        <taxon>Pseudomonadati</taxon>
        <taxon>Bacteroidota</taxon>
        <taxon>Cytophagia</taxon>
        <taxon>Cytophagales</taxon>
        <taxon>Cytophagaceae</taxon>
        <taxon>Siphonobacter</taxon>
    </lineage>
</organism>
<comment type="similarity">
    <text evidence="2 6">Belongs to the sodium:solute symporter (SSF) (TC 2.A.21) family.</text>
</comment>
<feature type="transmembrane region" description="Helical" evidence="7">
    <location>
        <begin position="401"/>
        <end position="421"/>
    </location>
</feature>
<keyword evidence="3 7" id="KW-0812">Transmembrane</keyword>
<keyword evidence="4 7" id="KW-1133">Transmembrane helix</keyword>
<evidence type="ECO:0000256" key="2">
    <source>
        <dbReference type="ARBA" id="ARBA00006434"/>
    </source>
</evidence>
<dbReference type="OrthoDB" id="9814523at2"/>
<protein>
    <submittedName>
        <fullName evidence="8">Na+/glucose cotransporter</fullName>
    </submittedName>
</protein>
<feature type="transmembrane region" description="Helical" evidence="7">
    <location>
        <begin position="506"/>
        <end position="524"/>
    </location>
</feature>
<name>A0A2S7IMX6_9BACT</name>
<dbReference type="AlphaFoldDB" id="A0A2S7IMX6"/>
<dbReference type="Pfam" id="PF00474">
    <property type="entry name" value="SSF"/>
    <property type="match status" value="1"/>
</dbReference>
<comment type="subcellular location">
    <subcellularLocation>
        <location evidence="1">Membrane</location>
        <topology evidence="1">Multi-pass membrane protein</topology>
    </subcellularLocation>
</comment>